<dbReference type="NCBIfam" id="TIGR04183">
    <property type="entry name" value="Por_Secre_tail"/>
    <property type="match status" value="1"/>
</dbReference>
<keyword evidence="6" id="KW-0732">Signal</keyword>
<evidence type="ECO:0000256" key="5">
    <source>
        <dbReference type="ARBA" id="ARBA00023239"/>
    </source>
</evidence>
<evidence type="ECO:0000256" key="6">
    <source>
        <dbReference type="SAM" id="SignalP"/>
    </source>
</evidence>
<comment type="similarity">
    <text evidence="2">Belongs to the polysaccharide lyase 8 family.</text>
</comment>
<evidence type="ECO:0000313" key="11">
    <source>
        <dbReference type="Proteomes" id="UP000284531"/>
    </source>
</evidence>
<evidence type="ECO:0000259" key="7">
    <source>
        <dbReference type="Pfam" id="PF02278"/>
    </source>
</evidence>
<gene>
    <name evidence="10" type="ORF">BXY64_2769</name>
</gene>
<dbReference type="InterPro" id="IPR015177">
    <property type="entry name" value="Lyase_catalyt"/>
</dbReference>
<dbReference type="PANTHER" id="PTHR37322">
    <property type="match status" value="1"/>
</dbReference>
<dbReference type="Pfam" id="PF02278">
    <property type="entry name" value="Lyase_8"/>
    <property type="match status" value="1"/>
</dbReference>
<organism evidence="10 11">
    <name type="scientific">Marinifilum flexuosum</name>
    <dbReference type="NCBI Taxonomy" id="1117708"/>
    <lineage>
        <taxon>Bacteria</taxon>
        <taxon>Pseudomonadati</taxon>
        <taxon>Bacteroidota</taxon>
        <taxon>Bacteroidia</taxon>
        <taxon>Marinilabiliales</taxon>
        <taxon>Marinifilaceae</taxon>
    </lineage>
</organism>
<dbReference type="InterPro" id="IPR026444">
    <property type="entry name" value="Secre_tail"/>
</dbReference>
<evidence type="ECO:0000259" key="8">
    <source>
        <dbReference type="Pfam" id="PF09092"/>
    </source>
</evidence>
<dbReference type="InterPro" id="IPR011071">
    <property type="entry name" value="Lyase_8-like_C"/>
</dbReference>
<dbReference type="InterPro" id="IPR008979">
    <property type="entry name" value="Galactose-bd-like_sf"/>
</dbReference>
<evidence type="ECO:0000256" key="2">
    <source>
        <dbReference type="ARBA" id="ARBA00006699"/>
    </source>
</evidence>
<dbReference type="AlphaFoldDB" id="A0A419WWP4"/>
<evidence type="ECO:0000313" key="10">
    <source>
        <dbReference type="EMBL" id="RKD99788.1"/>
    </source>
</evidence>
<comment type="caution">
    <text evidence="10">The sequence shown here is derived from an EMBL/GenBank/DDBJ whole genome shotgun (WGS) entry which is preliminary data.</text>
</comment>
<dbReference type="InterPro" id="IPR008929">
    <property type="entry name" value="Chondroitin_lyas"/>
</dbReference>
<feature type="signal peptide" evidence="6">
    <location>
        <begin position="1"/>
        <end position="21"/>
    </location>
</feature>
<reference evidence="10 11" key="1">
    <citation type="submission" date="2018-09" db="EMBL/GenBank/DDBJ databases">
        <title>Genomic Encyclopedia of Archaeal and Bacterial Type Strains, Phase II (KMG-II): from individual species to whole genera.</title>
        <authorList>
            <person name="Goeker M."/>
        </authorList>
    </citation>
    <scope>NUCLEOTIDE SEQUENCE [LARGE SCALE GENOMIC DNA]</scope>
    <source>
        <strain evidence="10 11">DSM 21950</strain>
    </source>
</reference>
<dbReference type="GO" id="GO:0016837">
    <property type="term" value="F:carbon-oxygen lyase activity, acting on polysaccharides"/>
    <property type="evidence" value="ECO:0007669"/>
    <property type="project" value="TreeGrafter"/>
</dbReference>
<keyword evidence="11" id="KW-1185">Reference proteome</keyword>
<dbReference type="SUPFAM" id="SSF49863">
    <property type="entry name" value="Hyaluronate lyase-like, C-terminal domain"/>
    <property type="match status" value="1"/>
</dbReference>
<dbReference type="InterPro" id="IPR039174">
    <property type="entry name" value="Chondroitin_ABC_lyase"/>
</dbReference>
<dbReference type="Gene3D" id="2.60.220.10">
    <property type="entry name" value="Polysaccharide lyase family 8-like, C-terminal"/>
    <property type="match status" value="1"/>
</dbReference>
<dbReference type="Gene3D" id="2.70.98.10">
    <property type="match status" value="1"/>
</dbReference>
<name>A0A419WWP4_9BACT</name>
<dbReference type="InterPro" id="IPR014718">
    <property type="entry name" value="GH-type_carb-bd"/>
</dbReference>
<dbReference type="PANTHER" id="PTHR37322:SF3">
    <property type="entry name" value="CHONDROITIN SULFATE ABC EXOLYASE"/>
    <property type="match status" value="1"/>
</dbReference>
<dbReference type="Pfam" id="PF09092">
    <property type="entry name" value="Lyase_N"/>
    <property type="match status" value="1"/>
</dbReference>
<keyword evidence="5 10" id="KW-0456">Lyase</keyword>
<dbReference type="InterPro" id="IPR011013">
    <property type="entry name" value="Gal_mutarotase_sf_dom"/>
</dbReference>
<accession>A0A419WWP4</accession>
<dbReference type="SUPFAM" id="SSF49785">
    <property type="entry name" value="Galactose-binding domain-like"/>
    <property type="match status" value="1"/>
</dbReference>
<keyword evidence="4" id="KW-0106">Calcium</keyword>
<sequence>MKKNILFTLMLMCCTCMLSYAQYIGLENSVPAGWSTSSGSSLTMSDAHYKLGSQSVKWDWNQGAELNISNPPNINTAVTTYKGGLILWVYNETPVDRTIRFEFGKGSSVDYYFDYGINFKGWRACWIRFKEDMSGPKSNQSLDYMKIIAPSDVESGSLCFDRMMFPGTRIHDRVTPDKQLPYINPSMNHNHWAALWYWYDNYTHDIALAPSVSAEVQKAFDAIKEEMVLAYQGTQPTASKVTKVKDKFRSFDIQRLDGQITGRPYVSDDEYDQSIGDVKMDQVGPVLKDLAQIYFHNRDDEAKQMFYDLLDYVMDQGLNVGSGMGTNHHYGYNFREFPPAVFLMRDALKADGRLDEAVAMLNYWTGIQEYRIEPEVGTLQGLMDSWNTTVIPRLIAVMTMDDSPEKAREMKAIKRWMDISLKIVPGTMGGIKEDGCGFHHGGLYPAYSKGGYAGVGTYLRFVNGTCYALSNEARRNFGKGIMAMRNYSNLLDWGFGICGRHPLAGTISSGMKNAYAYLAKSGNPDTGEDIWTEMAQAYMRLESSNTAFKKEFAGMGISAEEAPSGNFTYNYGALGIHRRDNWMVSVKGYNKHVWGSEIYSKDNRYGRYQSYGTVQVIGSGDPVKSSKSGFVQNGWDWNRYPGATSIHLPLNLLNSPNSGTLMEKSNEGFTGASNLSGENGIFGMKLREKDRTNFTADHQANKSVFCFENRIICLGSDISNSNSQYHTETTLFQVNLTDQSTAMYVDGSNAITSFPLQQDFNADKNHWLVDPVGNAYWLKSGANLKISRATQDSRHNKTKAATQGDFASAWIDHGTSPSNQTYEYVILPQADVAAMQSFAANMNQAETAAYKVLKQDQNAHIVWDRATNTTGYVFFDASSELSDEFVKQISASALVMIKANGEQDKLNMSVCDPDLHIPEIAYTTAKASQESVIVIRLKGNWELDGQFSDASILSRTNTETKIQFNVKDGIPREVKLTKGEEITDAVAPVIKHIQVKDIQATSAGLELTSNENGTLYWYVDLAANAKPLTEQVMSGAGSVQFGQHACVANEMWEGQMNDLQENESYVLHAVAEDEAGNVSVLSSTDSFNTVVTGVDDIDDNKDLLVYGKDGKIVIKSSRPFPSDTMVQVYDLGGRVLKSVFYSDSKELSVDVPNAIGIYIVRLQMDGQLLSKKLILKK</sequence>
<dbReference type="Pfam" id="PF09093">
    <property type="entry name" value="Lyase_catalyt"/>
    <property type="match status" value="1"/>
</dbReference>
<dbReference type="EMBL" id="RAPQ01000010">
    <property type="protein sequence ID" value="RKD99788.1"/>
    <property type="molecule type" value="Genomic_DNA"/>
</dbReference>
<dbReference type="OrthoDB" id="6394136at2"/>
<dbReference type="InterPro" id="IPR015176">
    <property type="entry name" value="Lyase_N"/>
</dbReference>
<dbReference type="Gene3D" id="2.60.120.430">
    <property type="entry name" value="Galactose-binding lectin"/>
    <property type="match status" value="1"/>
</dbReference>
<comment type="cofactor">
    <cofactor evidence="1">
        <name>Ca(2+)</name>
        <dbReference type="ChEBI" id="CHEBI:29108"/>
    </cofactor>
</comment>
<dbReference type="GO" id="GO:0030246">
    <property type="term" value="F:carbohydrate binding"/>
    <property type="evidence" value="ECO:0007669"/>
    <property type="project" value="InterPro"/>
</dbReference>
<evidence type="ECO:0000256" key="4">
    <source>
        <dbReference type="ARBA" id="ARBA00022837"/>
    </source>
</evidence>
<dbReference type="Proteomes" id="UP000284531">
    <property type="component" value="Unassembled WGS sequence"/>
</dbReference>
<comment type="subunit">
    <text evidence="3">Monomer.</text>
</comment>
<feature type="chain" id="PRO_5019322271" evidence="6">
    <location>
        <begin position="22"/>
        <end position="1177"/>
    </location>
</feature>
<evidence type="ECO:0000259" key="9">
    <source>
        <dbReference type="Pfam" id="PF09093"/>
    </source>
</evidence>
<dbReference type="GO" id="GO:0042597">
    <property type="term" value="C:periplasmic space"/>
    <property type="evidence" value="ECO:0007669"/>
    <property type="project" value="TreeGrafter"/>
</dbReference>
<dbReference type="GO" id="GO:0005975">
    <property type="term" value="P:carbohydrate metabolic process"/>
    <property type="evidence" value="ECO:0007669"/>
    <property type="project" value="InterPro"/>
</dbReference>
<proteinExistence type="inferred from homology"/>
<feature type="domain" description="Lyase N-terminal" evidence="8">
    <location>
        <begin position="24"/>
        <end position="181"/>
    </location>
</feature>
<dbReference type="SUPFAM" id="SSF48230">
    <property type="entry name" value="Chondroitin AC/alginate lyase"/>
    <property type="match status" value="1"/>
</dbReference>
<evidence type="ECO:0000256" key="3">
    <source>
        <dbReference type="ARBA" id="ARBA00011245"/>
    </source>
</evidence>
<dbReference type="GO" id="GO:0006027">
    <property type="term" value="P:glycosaminoglycan catabolic process"/>
    <property type="evidence" value="ECO:0007669"/>
    <property type="project" value="InterPro"/>
</dbReference>
<dbReference type="RefSeq" id="WP_120240556.1">
    <property type="nucleotide sequence ID" value="NZ_RAPQ01000010.1"/>
</dbReference>
<feature type="domain" description="Polysaccharide lyase family 8 central" evidence="7">
    <location>
        <begin position="576"/>
        <end position="830"/>
    </location>
</feature>
<feature type="domain" description="Lyase catalytic" evidence="9">
    <location>
        <begin position="206"/>
        <end position="544"/>
    </location>
</feature>
<dbReference type="GO" id="GO:0005576">
    <property type="term" value="C:extracellular region"/>
    <property type="evidence" value="ECO:0007669"/>
    <property type="project" value="InterPro"/>
</dbReference>
<protein>
    <submittedName>
        <fullName evidence="10">Chondroitin-sulfate-ABC endolyase/exolyase</fullName>
    </submittedName>
</protein>
<evidence type="ECO:0000256" key="1">
    <source>
        <dbReference type="ARBA" id="ARBA00001913"/>
    </source>
</evidence>
<dbReference type="SUPFAM" id="SSF74650">
    <property type="entry name" value="Galactose mutarotase-like"/>
    <property type="match status" value="1"/>
</dbReference>
<dbReference type="Gene3D" id="1.50.10.100">
    <property type="entry name" value="Chondroitin AC/alginate lyase"/>
    <property type="match status" value="1"/>
</dbReference>
<dbReference type="InterPro" id="IPR003159">
    <property type="entry name" value="Lyase_8_central_dom"/>
</dbReference>